<dbReference type="EMBL" id="CP086239">
    <property type="protein sequence ID" value="WAG62678.1"/>
    <property type="molecule type" value="Genomic_DNA"/>
</dbReference>
<organism evidence="4 5">
    <name type="scientific">Clostridium estertheticum</name>
    <dbReference type="NCBI Taxonomy" id="238834"/>
    <lineage>
        <taxon>Bacteria</taxon>
        <taxon>Bacillati</taxon>
        <taxon>Bacillota</taxon>
        <taxon>Clostridia</taxon>
        <taxon>Eubacteriales</taxon>
        <taxon>Clostridiaceae</taxon>
        <taxon>Clostridium</taxon>
    </lineage>
</organism>
<evidence type="ECO:0000313" key="5">
    <source>
        <dbReference type="Proteomes" id="UP001164733"/>
    </source>
</evidence>
<dbReference type="AlphaFoldDB" id="A0AA47I8K1"/>
<dbReference type="InterPro" id="IPR050624">
    <property type="entry name" value="HTH-type_Tx_Regulator"/>
</dbReference>
<gene>
    <name evidence="4" type="ORF">LL038_10785</name>
</gene>
<dbReference type="PANTHER" id="PTHR43479:SF11">
    <property type="entry name" value="ACREF_ENVCD OPERON REPRESSOR-RELATED"/>
    <property type="match status" value="1"/>
</dbReference>
<dbReference type="SUPFAM" id="SSF46689">
    <property type="entry name" value="Homeodomain-like"/>
    <property type="match status" value="1"/>
</dbReference>
<dbReference type="GO" id="GO:0003677">
    <property type="term" value="F:DNA binding"/>
    <property type="evidence" value="ECO:0007669"/>
    <property type="project" value="UniProtKB-UniRule"/>
</dbReference>
<sequence>MKQTRAFNTKEKISETAYKLFCEKGYYKTTSIQIAKTAGVSIGCFYSYFKNKDVVFLEILDLYNRDFLQVTNEISDMLEQYKKDKKGWLLSIINKLIDIHEASKDLNKELSTLYNSNPTVASVLDEQHNKIKRFIIDFLKKYKSDVKVDDIDAAAIIAYDIIDSIVNRIVFDKKDIEPDRILQAGIEALNKYLFE</sequence>
<reference evidence="4" key="1">
    <citation type="submission" date="2021-11" db="EMBL/GenBank/DDBJ databases">
        <title>Clostridia strains as spoilage organisms.</title>
        <authorList>
            <person name="Wambui J."/>
            <person name="Stevens M.J.A."/>
            <person name="Stephan R."/>
        </authorList>
    </citation>
    <scope>NUCLEOTIDE SEQUENCE</scope>
    <source>
        <strain evidence="4">CF009</strain>
    </source>
</reference>
<evidence type="ECO:0000313" key="4">
    <source>
        <dbReference type="EMBL" id="WAG62678.1"/>
    </source>
</evidence>
<evidence type="ECO:0000256" key="2">
    <source>
        <dbReference type="PROSITE-ProRule" id="PRU00335"/>
    </source>
</evidence>
<dbReference type="InterPro" id="IPR009057">
    <property type="entry name" value="Homeodomain-like_sf"/>
</dbReference>
<evidence type="ECO:0000259" key="3">
    <source>
        <dbReference type="PROSITE" id="PS50977"/>
    </source>
</evidence>
<protein>
    <submittedName>
        <fullName evidence="4">TetR/AcrR family transcriptional regulator</fullName>
    </submittedName>
</protein>
<dbReference type="PANTHER" id="PTHR43479">
    <property type="entry name" value="ACREF/ENVCD OPERON REPRESSOR-RELATED"/>
    <property type="match status" value="1"/>
</dbReference>
<evidence type="ECO:0000256" key="1">
    <source>
        <dbReference type="ARBA" id="ARBA00023125"/>
    </source>
</evidence>
<dbReference type="Gene3D" id="1.10.10.60">
    <property type="entry name" value="Homeodomain-like"/>
    <property type="match status" value="1"/>
</dbReference>
<dbReference type="PRINTS" id="PR00455">
    <property type="entry name" value="HTHTETR"/>
</dbReference>
<dbReference type="Proteomes" id="UP001164733">
    <property type="component" value="Chromosome"/>
</dbReference>
<feature type="domain" description="HTH tetR-type" evidence="3">
    <location>
        <begin position="7"/>
        <end position="67"/>
    </location>
</feature>
<dbReference type="RefSeq" id="WP_253200333.1">
    <property type="nucleotide sequence ID" value="NZ_CP086239.1"/>
</dbReference>
<dbReference type="PROSITE" id="PS50977">
    <property type="entry name" value="HTH_TETR_2"/>
    <property type="match status" value="1"/>
</dbReference>
<dbReference type="InterPro" id="IPR001647">
    <property type="entry name" value="HTH_TetR"/>
</dbReference>
<keyword evidence="1 2" id="KW-0238">DNA-binding</keyword>
<name>A0AA47I8K1_9CLOT</name>
<dbReference type="Pfam" id="PF00440">
    <property type="entry name" value="TetR_N"/>
    <property type="match status" value="1"/>
</dbReference>
<feature type="DNA-binding region" description="H-T-H motif" evidence="2">
    <location>
        <begin position="30"/>
        <end position="49"/>
    </location>
</feature>
<dbReference type="Pfam" id="PF22568">
    <property type="entry name" value="Tet_C_40"/>
    <property type="match status" value="1"/>
</dbReference>
<accession>A0AA47I8K1</accession>
<dbReference type="InterPro" id="IPR055155">
    <property type="entry name" value="SMU_134-like_C"/>
</dbReference>
<dbReference type="Gene3D" id="1.10.357.10">
    <property type="entry name" value="Tetracycline Repressor, domain 2"/>
    <property type="match status" value="1"/>
</dbReference>
<proteinExistence type="predicted"/>